<dbReference type="GO" id="GO:0016747">
    <property type="term" value="F:acyltransferase activity, transferring groups other than amino-acyl groups"/>
    <property type="evidence" value="ECO:0007669"/>
    <property type="project" value="InterPro"/>
</dbReference>
<dbReference type="SUPFAM" id="SSF100950">
    <property type="entry name" value="NagB/RpiA/CoA transferase-like"/>
    <property type="match status" value="2"/>
</dbReference>
<proteinExistence type="inferred from homology"/>
<dbReference type="InterPro" id="IPR000182">
    <property type="entry name" value="GNAT_dom"/>
</dbReference>
<reference evidence="5" key="1">
    <citation type="submission" date="2017-11" db="EMBL/GenBank/DDBJ databases">
        <authorList>
            <person name="Watanabe M."/>
            <person name="Kojima H."/>
        </authorList>
    </citation>
    <scope>NUCLEOTIDE SEQUENCE [LARGE SCALE GENOMIC DNA]</scope>
    <source>
        <strain evidence="5">Tokyo 01</strain>
    </source>
</reference>
<comment type="caution">
    <text evidence="4">The sequence shown here is derived from an EMBL/GenBank/DDBJ whole genome shotgun (WGS) entry which is preliminary data.</text>
</comment>
<dbReference type="InterPro" id="IPR038460">
    <property type="entry name" value="AcetylCoA_hyd_C_sf"/>
</dbReference>
<dbReference type="InterPro" id="IPR037171">
    <property type="entry name" value="NagB/RpiA_transferase-like"/>
</dbReference>
<evidence type="ECO:0000313" key="4">
    <source>
        <dbReference type="EMBL" id="GBC59591.1"/>
    </source>
</evidence>
<dbReference type="Gene3D" id="3.40.1080.10">
    <property type="entry name" value="Glutaconate Coenzyme A-transferase"/>
    <property type="match status" value="1"/>
</dbReference>
<dbReference type="InterPro" id="IPR026888">
    <property type="entry name" value="AcetylCoA_hyd_C"/>
</dbReference>
<dbReference type="RefSeq" id="WP_124327092.1">
    <property type="nucleotide sequence ID" value="NZ_BEXT01000001.1"/>
</dbReference>
<feature type="domain" description="N-acetyltransferase" evidence="3">
    <location>
        <begin position="474"/>
        <end position="629"/>
    </location>
</feature>
<dbReference type="Pfam" id="PF13336">
    <property type="entry name" value="AcetylCoA_hyd_C"/>
    <property type="match status" value="1"/>
</dbReference>
<protein>
    <submittedName>
        <fullName evidence="4">GCN5 family acetyltransferase</fullName>
    </submittedName>
</protein>
<dbReference type="OrthoDB" id="9801795at2"/>
<dbReference type="GO" id="GO:0008775">
    <property type="term" value="F:acetate CoA-transferase activity"/>
    <property type="evidence" value="ECO:0007669"/>
    <property type="project" value="InterPro"/>
</dbReference>
<evidence type="ECO:0000313" key="5">
    <source>
        <dbReference type="Proteomes" id="UP000288096"/>
    </source>
</evidence>
<dbReference type="InterPro" id="IPR003702">
    <property type="entry name" value="ActCoA_hydro_N"/>
</dbReference>
<comment type="similarity">
    <text evidence="1">Belongs to the acetyl-CoA hydrolase/transferase family.</text>
</comment>
<evidence type="ECO:0000256" key="1">
    <source>
        <dbReference type="ARBA" id="ARBA00009632"/>
    </source>
</evidence>
<dbReference type="Gene3D" id="3.40.1080.20">
    <property type="entry name" value="Acetyl-CoA hydrolase/transferase C-terminal domain"/>
    <property type="match status" value="1"/>
</dbReference>
<dbReference type="Gene3D" id="3.40.630.30">
    <property type="match status" value="1"/>
</dbReference>
<dbReference type="PANTHER" id="PTHR21432:SF20">
    <property type="entry name" value="ACETYL-COA HYDROLASE"/>
    <property type="match status" value="1"/>
</dbReference>
<dbReference type="InterPro" id="IPR046433">
    <property type="entry name" value="ActCoA_hydro"/>
</dbReference>
<dbReference type="EMBL" id="BEXT01000001">
    <property type="protein sequence ID" value="GBC59591.1"/>
    <property type="molecule type" value="Genomic_DNA"/>
</dbReference>
<dbReference type="Gene3D" id="3.30.750.70">
    <property type="entry name" value="4-hydroxybutyrate coenzyme like domains"/>
    <property type="match status" value="1"/>
</dbReference>
<dbReference type="PROSITE" id="PS51186">
    <property type="entry name" value="GNAT"/>
    <property type="match status" value="1"/>
</dbReference>
<reference evidence="5" key="2">
    <citation type="submission" date="2019-01" db="EMBL/GenBank/DDBJ databases">
        <title>Genome sequence of Desulfonema ishimotonii strain Tokyo 01.</title>
        <authorList>
            <person name="Fukui M."/>
        </authorList>
    </citation>
    <scope>NUCLEOTIDE SEQUENCE [LARGE SCALE GENOMIC DNA]</scope>
    <source>
        <strain evidence="5">Tokyo 01</strain>
    </source>
</reference>
<gene>
    <name evidence="4" type="ORF">DENIS_0530</name>
</gene>
<dbReference type="SUPFAM" id="SSF55729">
    <property type="entry name" value="Acyl-CoA N-acyltransferases (Nat)"/>
    <property type="match status" value="1"/>
</dbReference>
<dbReference type="InterPro" id="IPR016181">
    <property type="entry name" value="Acyl_CoA_acyltransferase"/>
</dbReference>
<dbReference type="PANTHER" id="PTHR21432">
    <property type="entry name" value="ACETYL-COA HYDROLASE-RELATED"/>
    <property type="match status" value="1"/>
</dbReference>
<accession>A0A401FRK3</accession>
<name>A0A401FRK3_9BACT</name>
<dbReference type="CDD" id="cd04301">
    <property type="entry name" value="NAT_SF"/>
    <property type="match status" value="1"/>
</dbReference>
<dbReference type="GO" id="GO:0006083">
    <property type="term" value="P:acetate metabolic process"/>
    <property type="evidence" value="ECO:0007669"/>
    <property type="project" value="InterPro"/>
</dbReference>
<evidence type="ECO:0000259" key="3">
    <source>
        <dbReference type="PROSITE" id="PS51186"/>
    </source>
</evidence>
<keyword evidence="5" id="KW-1185">Reference proteome</keyword>
<sequence length="630" mass="70594">MNICKTVTRQSDTEDAGRDWKERLVSPDEVIKKIRPGMNIFIGTGVAEPRTLVRTLMNSDAGNLRDLVLVQLFSFGDAISLEALRPQKYRLKTFFSGWVASEAINSGQVDLIPSRFVRIPELIGSRRIPIEAAFIQITPPDEDGYCSLGVAIDVALEAMEQASIVVGEINPEIPRTFGDTFVPVSEFDLLVQATEPPIYFKRWPVDDIFDRVAANVASVIEDGSCLAFSIGPLFDALPRHLAHKRHLGIHTAIFTDALMELVKSGAVSNRYKGNWRGKSVTSYALGTPELLKWLDRNPLVEFQGVDKVFDPFEIAKNCRFVTVLPARKADLSGRIALHVGKASVGTNPAEATDFFNGAEMSPGGITLFALPSRNLKQEPNILISVEQLQNQFTLKESVDMVVTEYGVAWLEGRTVRERAQALIDIAHPGDREALVRQAKAQNIIYPDQIWLAESAHLYPAEISTRHTFKNNTEIQFRAIRPSDEEEMRHLFYRFSDESVYYRYFAPIQIMPHAKMQSYVNIDYCQSLSVVGLADDPDPGRIIAEGRYVREPRRPYAEVAFVVDETYQGLGIATYLYQMLIRLARERGLKGFTASVLPSNRKMLKVFEKGGPPVKASLSEGVYELTIPFDE</sequence>
<dbReference type="Pfam" id="PF02550">
    <property type="entry name" value="AcetylCoA_hydro"/>
    <property type="match status" value="1"/>
</dbReference>
<evidence type="ECO:0000256" key="2">
    <source>
        <dbReference type="ARBA" id="ARBA00022679"/>
    </source>
</evidence>
<dbReference type="AlphaFoldDB" id="A0A401FRK3"/>
<dbReference type="Proteomes" id="UP000288096">
    <property type="component" value="Unassembled WGS sequence"/>
</dbReference>
<keyword evidence="2 4" id="KW-0808">Transferase</keyword>
<dbReference type="Pfam" id="PF00583">
    <property type="entry name" value="Acetyltransf_1"/>
    <property type="match status" value="1"/>
</dbReference>
<organism evidence="4 5">
    <name type="scientific">Desulfonema ishimotonii</name>
    <dbReference type="NCBI Taxonomy" id="45657"/>
    <lineage>
        <taxon>Bacteria</taxon>
        <taxon>Pseudomonadati</taxon>
        <taxon>Thermodesulfobacteriota</taxon>
        <taxon>Desulfobacteria</taxon>
        <taxon>Desulfobacterales</taxon>
        <taxon>Desulfococcaceae</taxon>
        <taxon>Desulfonema</taxon>
    </lineage>
</organism>